<proteinExistence type="predicted"/>
<dbReference type="EMBL" id="ML986593">
    <property type="protein sequence ID" value="KAF2267225.1"/>
    <property type="molecule type" value="Genomic_DNA"/>
</dbReference>
<evidence type="ECO:0000313" key="2">
    <source>
        <dbReference type="EMBL" id="KAF2267225.1"/>
    </source>
</evidence>
<dbReference type="OrthoDB" id="426293at2759"/>
<protein>
    <submittedName>
        <fullName evidence="2">Uncharacterized protein</fullName>
    </submittedName>
</protein>
<evidence type="ECO:0000313" key="3">
    <source>
        <dbReference type="Proteomes" id="UP000800093"/>
    </source>
</evidence>
<accession>A0A9P4N2G0</accession>
<dbReference type="AlphaFoldDB" id="A0A9P4N2G0"/>
<feature type="compositionally biased region" description="Pro residues" evidence="1">
    <location>
        <begin position="180"/>
        <end position="192"/>
    </location>
</feature>
<gene>
    <name evidence="2" type="ORF">CC78DRAFT_457881</name>
</gene>
<feature type="region of interest" description="Disordered" evidence="1">
    <location>
        <begin position="174"/>
        <end position="209"/>
    </location>
</feature>
<reference evidence="3" key="1">
    <citation type="journal article" date="2020" name="Stud. Mycol.">
        <title>101 Dothideomycetes genomes: A test case for predicting lifestyles and emergence of pathogens.</title>
        <authorList>
            <person name="Haridas S."/>
            <person name="Albert R."/>
            <person name="Binder M."/>
            <person name="Bloem J."/>
            <person name="LaButti K."/>
            <person name="Salamov A."/>
            <person name="Andreopoulos B."/>
            <person name="Baker S."/>
            <person name="Barry K."/>
            <person name="Bills G."/>
            <person name="Bluhm B."/>
            <person name="Cannon C."/>
            <person name="Castanera R."/>
            <person name="Culley D."/>
            <person name="Daum C."/>
            <person name="Ezra D."/>
            <person name="Gonzalez J."/>
            <person name="Henrissat B."/>
            <person name="Kuo A."/>
            <person name="Liang C."/>
            <person name="Lipzen A."/>
            <person name="Lutzoni F."/>
            <person name="Magnuson J."/>
            <person name="Mondo S."/>
            <person name="Nolan M."/>
            <person name="Ohm R."/>
            <person name="Pangilinan J."/>
            <person name="Park H.-J."/>
            <person name="Ramirez L."/>
            <person name="Alfaro M."/>
            <person name="Sun H."/>
            <person name="Tritt A."/>
            <person name="Yoshinaga Y."/>
            <person name="Zwiers L.-H."/>
            <person name="Turgeon B."/>
            <person name="Goodwin S."/>
            <person name="Spatafora J."/>
            <person name="Crous P."/>
            <person name="Grigoriev I."/>
        </authorList>
    </citation>
    <scope>NUCLEOTIDE SEQUENCE [LARGE SCALE GENOMIC DNA]</scope>
    <source>
        <strain evidence="3">CBS 304.66</strain>
    </source>
</reference>
<comment type="caution">
    <text evidence="2">The sequence shown here is derived from an EMBL/GenBank/DDBJ whole genome shotgun (WGS) entry which is preliminary data.</text>
</comment>
<keyword evidence="3" id="KW-1185">Reference proteome</keyword>
<evidence type="ECO:0000256" key="1">
    <source>
        <dbReference type="SAM" id="MobiDB-lite"/>
    </source>
</evidence>
<organism evidence="2 3">
    <name type="scientific">Lojkania enalia</name>
    <dbReference type="NCBI Taxonomy" id="147567"/>
    <lineage>
        <taxon>Eukaryota</taxon>
        <taxon>Fungi</taxon>
        <taxon>Dikarya</taxon>
        <taxon>Ascomycota</taxon>
        <taxon>Pezizomycotina</taxon>
        <taxon>Dothideomycetes</taxon>
        <taxon>Pleosporomycetidae</taxon>
        <taxon>Pleosporales</taxon>
        <taxon>Pleosporales incertae sedis</taxon>
        <taxon>Lojkania</taxon>
    </lineage>
</organism>
<sequence length="209" mass="23303">MATGKKETCLELCNRLTLTGNTISIRMLEYLSSKSQVHGFQGLATDFLDLCRELWSIEAGLKEATVKRHQLPSDLTLELERRFRQLNDDFIVLNQMMLKFVGSDKKSGFMKGLRMMFADTDVDKMRNTICKSRDALRMSSAMFRWSLGDAKVDSAVAIGYTGLAAALDRINHTKTSTLPPLQPPPSSDPPEPPVDHNPLPLPPVIGKKP</sequence>
<feature type="non-terminal residue" evidence="2">
    <location>
        <position position="209"/>
    </location>
</feature>
<dbReference type="Proteomes" id="UP000800093">
    <property type="component" value="Unassembled WGS sequence"/>
</dbReference>
<name>A0A9P4N2G0_9PLEO</name>